<dbReference type="OrthoDB" id="7683804at2759"/>
<dbReference type="AlphaFoldDB" id="A0A482WEC3"/>
<dbReference type="EMBL" id="QDEB01004005">
    <property type="protein sequence ID" value="RZC42893.1"/>
    <property type="molecule type" value="Genomic_DNA"/>
</dbReference>
<accession>A0A482WEC3</accession>
<name>A0A482WEC3_ASBVE</name>
<protein>
    <submittedName>
        <fullName evidence="2">Uncharacterized protein</fullName>
    </submittedName>
</protein>
<evidence type="ECO:0000256" key="1">
    <source>
        <dbReference type="SAM" id="Phobius"/>
    </source>
</evidence>
<evidence type="ECO:0000313" key="3">
    <source>
        <dbReference type="Proteomes" id="UP000292052"/>
    </source>
</evidence>
<evidence type="ECO:0000313" key="2">
    <source>
        <dbReference type="EMBL" id="RZC42893.1"/>
    </source>
</evidence>
<reference evidence="2 3" key="1">
    <citation type="submission" date="2017-03" db="EMBL/GenBank/DDBJ databases">
        <title>Genome of the blue death feigning beetle - Asbolus verrucosus.</title>
        <authorList>
            <person name="Rider S.D."/>
        </authorList>
    </citation>
    <scope>NUCLEOTIDE SEQUENCE [LARGE SCALE GENOMIC DNA]</scope>
    <source>
        <strain evidence="2">Butters</strain>
        <tissue evidence="2">Head and leg muscle</tissue>
    </source>
</reference>
<keyword evidence="1" id="KW-1133">Transmembrane helix</keyword>
<comment type="caution">
    <text evidence="2">The sequence shown here is derived from an EMBL/GenBank/DDBJ whole genome shotgun (WGS) entry which is preliminary data.</text>
</comment>
<organism evidence="2 3">
    <name type="scientific">Asbolus verrucosus</name>
    <name type="common">Desert ironclad beetle</name>
    <dbReference type="NCBI Taxonomy" id="1661398"/>
    <lineage>
        <taxon>Eukaryota</taxon>
        <taxon>Metazoa</taxon>
        <taxon>Ecdysozoa</taxon>
        <taxon>Arthropoda</taxon>
        <taxon>Hexapoda</taxon>
        <taxon>Insecta</taxon>
        <taxon>Pterygota</taxon>
        <taxon>Neoptera</taxon>
        <taxon>Endopterygota</taxon>
        <taxon>Coleoptera</taxon>
        <taxon>Polyphaga</taxon>
        <taxon>Cucujiformia</taxon>
        <taxon>Tenebrionidae</taxon>
        <taxon>Pimeliinae</taxon>
        <taxon>Asbolus</taxon>
    </lineage>
</organism>
<sequence>MHFWIDKRSQGCGFSGRHLVPPSLSGYGRNQRFLCGGFHPKPMVTPVHRFQSIESVANNGLRHVRSPGYHSRVPVHCQPSVHYNGTTSSIRSAQMGRSLEMITTGQTHTPTPRRNSTPTAKLKCGVWVFFAIVTFFLAGAKYYFHGVNIGMEAFAFCSLLVIILIIGGLVSLYEAITATANAPHQGDSVTVAPILEQQEEESHNQVPSSLIPPGSAEMPPPPYHIAIMLPSQNDTETVEVIRDSPPPSYEKAVT</sequence>
<keyword evidence="3" id="KW-1185">Reference proteome</keyword>
<feature type="transmembrane region" description="Helical" evidence="1">
    <location>
        <begin position="150"/>
        <end position="173"/>
    </location>
</feature>
<keyword evidence="1" id="KW-0812">Transmembrane</keyword>
<keyword evidence="1" id="KW-0472">Membrane</keyword>
<feature type="transmembrane region" description="Helical" evidence="1">
    <location>
        <begin position="124"/>
        <end position="144"/>
    </location>
</feature>
<gene>
    <name evidence="2" type="ORF">BDFB_005921</name>
</gene>
<proteinExistence type="predicted"/>
<dbReference type="Proteomes" id="UP000292052">
    <property type="component" value="Unassembled WGS sequence"/>
</dbReference>